<name>A0AAN6I932_9EURO</name>
<accession>A0AAN6I932</accession>
<dbReference type="PANTHER" id="PTHR43283:SF17">
    <property type="entry name" value="(LOVD), PUTATIVE (AFU_ORTHOLOGUE AFUA_5G00920)-RELATED"/>
    <property type="match status" value="1"/>
</dbReference>
<dbReference type="PANTHER" id="PTHR43283">
    <property type="entry name" value="BETA-LACTAMASE-RELATED"/>
    <property type="match status" value="1"/>
</dbReference>
<evidence type="ECO:0000259" key="3">
    <source>
        <dbReference type="Pfam" id="PF00144"/>
    </source>
</evidence>
<feature type="domain" description="Beta-lactamase-related" evidence="3">
    <location>
        <begin position="11"/>
        <end position="377"/>
    </location>
</feature>
<protein>
    <submittedName>
        <fullName evidence="4">Penicillin-binding protein</fullName>
    </submittedName>
</protein>
<evidence type="ECO:0000313" key="5">
    <source>
        <dbReference type="Proteomes" id="UP001203852"/>
    </source>
</evidence>
<dbReference type="InterPro" id="IPR012338">
    <property type="entry name" value="Beta-lactam/transpept-like"/>
</dbReference>
<dbReference type="InterPro" id="IPR050789">
    <property type="entry name" value="Diverse_Enzym_Activities"/>
</dbReference>
<dbReference type="InterPro" id="IPR001466">
    <property type="entry name" value="Beta-lactam-related"/>
</dbReference>
<keyword evidence="2" id="KW-0378">Hydrolase</keyword>
<dbReference type="SUPFAM" id="SSF56601">
    <property type="entry name" value="beta-lactamase/transpeptidase-like"/>
    <property type="match status" value="1"/>
</dbReference>
<reference evidence="4" key="1">
    <citation type="journal article" date="2022" name="bioRxiv">
        <title>Deciphering the potential niche of two novel black yeast fungi from a biological soil crust based on their genomes, phenotypes, and melanin regulation.</title>
        <authorList>
            <consortium name="DOE Joint Genome Institute"/>
            <person name="Carr E.C."/>
            <person name="Barton Q."/>
            <person name="Grambo S."/>
            <person name="Sullivan M."/>
            <person name="Renfro C.M."/>
            <person name="Kuo A."/>
            <person name="Pangilinan J."/>
            <person name="Lipzen A."/>
            <person name="Keymanesh K."/>
            <person name="Savage E."/>
            <person name="Barry K."/>
            <person name="Grigoriev I.V."/>
            <person name="Riekhof W.R."/>
            <person name="Harris S.S."/>
        </authorList>
    </citation>
    <scope>NUCLEOTIDE SEQUENCE</scope>
    <source>
        <strain evidence="4">JF 03-4F</strain>
    </source>
</reference>
<evidence type="ECO:0000313" key="4">
    <source>
        <dbReference type="EMBL" id="KAI1608350.1"/>
    </source>
</evidence>
<evidence type="ECO:0000256" key="1">
    <source>
        <dbReference type="ARBA" id="ARBA00009009"/>
    </source>
</evidence>
<dbReference type="Proteomes" id="UP001203852">
    <property type="component" value="Unassembled WGS sequence"/>
</dbReference>
<comment type="caution">
    <text evidence="4">The sequence shown here is derived from an EMBL/GenBank/DDBJ whole genome shotgun (WGS) entry which is preliminary data.</text>
</comment>
<dbReference type="Pfam" id="PF00144">
    <property type="entry name" value="Beta-lactamase"/>
    <property type="match status" value="1"/>
</dbReference>
<proteinExistence type="inferred from homology"/>
<dbReference type="EMBL" id="MU404363">
    <property type="protein sequence ID" value="KAI1608350.1"/>
    <property type="molecule type" value="Genomic_DNA"/>
</dbReference>
<dbReference type="GO" id="GO:0016787">
    <property type="term" value="F:hydrolase activity"/>
    <property type="evidence" value="ECO:0007669"/>
    <property type="project" value="UniProtKB-KW"/>
</dbReference>
<gene>
    <name evidence="4" type="ORF">EDD36DRAFT_96443</name>
</gene>
<evidence type="ECO:0000256" key="2">
    <source>
        <dbReference type="ARBA" id="ARBA00022801"/>
    </source>
</evidence>
<organism evidence="4 5">
    <name type="scientific">Exophiala viscosa</name>
    <dbReference type="NCBI Taxonomy" id="2486360"/>
    <lineage>
        <taxon>Eukaryota</taxon>
        <taxon>Fungi</taxon>
        <taxon>Dikarya</taxon>
        <taxon>Ascomycota</taxon>
        <taxon>Pezizomycotina</taxon>
        <taxon>Eurotiomycetes</taxon>
        <taxon>Chaetothyriomycetidae</taxon>
        <taxon>Chaetothyriales</taxon>
        <taxon>Herpotrichiellaceae</taxon>
        <taxon>Exophiala</taxon>
    </lineage>
</organism>
<keyword evidence="5" id="KW-1185">Reference proteome</keyword>
<dbReference type="AlphaFoldDB" id="A0AAN6I932"/>
<sequence length="394" mass="43434">MLFTERWERATAPGPDQKVPGAVMIAADAYGKITHAEAKGVTSIEPDKASSMTLDTTFWIASCTKLLTTIAALQCVEKGLLSLDTDVSNILPEWKTSEILTGFNESGEPQLSKSTNTITLRQLLTHSSGMGYDFLSPELAKWRRWRGEEPGPSIEPLAKRYSMPLLYEPGEGWAYSVSIDWAGKMVERVNDDIHLGEYMGQHIWRPLGMTSTGFHPEENEHIRSHLCTTTARASSGELVPAPPYYSRNPHDDLGGGGLYSSASDYLKVLVSLLKNDGQLLRPETVRKMFEPQLQDEKHLLVHALDPTTGAMFRGGVESKAWNFGLGGILNMDDVDGVCKKGTLSWGGLPNLFWWIDPAAGNCGIYASQILPPGDPFSIDLAVDFRKEVHARRSL</sequence>
<comment type="similarity">
    <text evidence="1">Belongs to the class-A beta-lactamase family.</text>
</comment>
<dbReference type="Gene3D" id="3.40.710.10">
    <property type="entry name" value="DD-peptidase/beta-lactamase superfamily"/>
    <property type="match status" value="1"/>
</dbReference>